<dbReference type="SMART" id="SM00283">
    <property type="entry name" value="MA"/>
    <property type="match status" value="1"/>
</dbReference>
<keyword evidence="6" id="KW-1133">Transmembrane helix</keyword>
<dbReference type="GO" id="GO:0007165">
    <property type="term" value="P:signal transduction"/>
    <property type="evidence" value="ECO:0007669"/>
    <property type="project" value="UniProtKB-KW"/>
</dbReference>
<accession>A0A0J8VF65</accession>
<evidence type="ECO:0000259" key="8">
    <source>
        <dbReference type="PROSITE" id="PS50192"/>
    </source>
</evidence>
<comment type="subcellular location">
    <subcellularLocation>
        <location evidence="1">Cell inner membrane</location>
        <topology evidence="1">Multi-pass membrane protein</topology>
    </subcellularLocation>
</comment>
<evidence type="ECO:0000313" key="9">
    <source>
        <dbReference type="EMBL" id="PSW25577.1"/>
    </source>
</evidence>
<keyword evidence="2" id="KW-0997">Cell inner membrane</keyword>
<dbReference type="GO" id="GO:0004888">
    <property type="term" value="F:transmembrane signaling receptor activity"/>
    <property type="evidence" value="ECO:0007669"/>
    <property type="project" value="InterPro"/>
</dbReference>
<organism evidence="9 10">
    <name type="scientific">Photobacterium swingsii</name>
    <dbReference type="NCBI Taxonomy" id="680026"/>
    <lineage>
        <taxon>Bacteria</taxon>
        <taxon>Pseudomonadati</taxon>
        <taxon>Pseudomonadota</taxon>
        <taxon>Gammaproteobacteria</taxon>
        <taxon>Vibrionales</taxon>
        <taxon>Vibrionaceae</taxon>
        <taxon>Photobacterium</taxon>
    </lineage>
</organism>
<evidence type="ECO:0000256" key="2">
    <source>
        <dbReference type="ARBA" id="ARBA00022519"/>
    </source>
</evidence>
<evidence type="ECO:0000256" key="3">
    <source>
        <dbReference type="ARBA" id="ARBA00023224"/>
    </source>
</evidence>
<dbReference type="Pfam" id="PF00015">
    <property type="entry name" value="MCPsignal"/>
    <property type="match status" value="1"/>
</dbReference>
<dbReference type="InterPro" id="IPR013655">
    <property type="entry name" value="PAS_fold_3"/>
</dbReference>
<evidence type="ECO:0000256" key="1">
    <source>
        <dbReference type="ARBA" id="ARBA00004429"/>
    </source>
</evidence>
<dbReference type="Gene3D" id="3.30.450.20">
    <property type="entry name" value="PAS domain"/>
    <property type="match status" value="1"/>
</dbReference>
<dbReference type="SUPFAM" id="SSF58104">
    <property type="entry name" value="Methyl-accepting chemotaxis protein (MCP) signaling domain"/>
    <property type="match status" value="1"/>
</dbReference>
<dbReference type="GO" id="GO:0005886">
    <property type="term" value="C:plasma membrane"/>
    <property type="evidence" value="ECO:0007669"/>
    <property type="project" value="UniProtKB-SubCell"/>
</dbReference>
<dbReference type="PANTHER" id="PTHR32089:SF112">
    <property type="entry name" value="LYSOZYME-LIKE PROTEIN-RELATED"/>
    <property type="match status" value="1"/>
</dbReference>
<dbReference type="SUPFAM" id="SSF55785">
    <property type="entry name" value="PYP-like sensor domain (PAS domain)"/>
    <property type="match status" value="1"/>
</dbReference>
<evidence type="ECO:0000256" key="4">
    <source>
        <dbReference type="ARBA" id="ARBA00029447"/>
    </source>
</evidence>
<comment type="similarity">
    <text evidence="4">Belongs to the methyl-accepting chemotaxis (MCP) protein family.</text>
</comment>
<keyword evidence="6" id="KW-0472">Membrane</keyword>
<evidence type="ECO:0000313" key="10">
    <source>
        <dbReference type="Proteomes" id="UP000240481"/>
    </source>
</evidence>
<feature type="domain" description="Methyl-accepting transducer" evidence="7">
    <location>
        <begin position="255"/>
        <end position="491"/>
    </location>
</feature>
<dbReference type="STRING" id="680026.AB733_04110"/>
<dbReference type="PROSITE" id="PS50111">
    <property type="entry name" value="CHEMOTAXIS_TRANSDUC_2"/>
    <property type="match status" value="1"/>
</dbReference>
<protein>
    <submittedName>
        <fullName evidence="9">PAS domain S-box protein</fullName>
    </submittedName>
</protein>
<dbReference type="NCBIfam" id="TIGR00229">
    <property type="entry name" value="sensory_box"/>
    <property type="match status" value="1"/>
</dbReference>
<dbReference type="InterPro" id="IPR000727">
    <property type="entry name" value="T_SNARE_dom"/>
</dbReference>
<feature type="domain" description="T-SNARE coiled-coil homology" evidence="8">
    <location>
        <begin position="442"/>
        <end position="491"/>
    </location>
</feature>
<feature type="transmembrane region" description="Helical" evidence="6">
    <location>
        <begin position="181"/>
        <end position="200"/>
    </location>
</feature>
<dbReference type="PROSITE" id="PS50192">
    <property type="entry name" value="T_SNARE"/>
    <property type="match status" value="1"/>
</dbReference>
<dbReference type="AlphaFoldDB" id="A0A0J8VF65"/>
<keyword evidence="3 5" id="KW-0807">Transducer</keyword>
<dbReference type="Gene3D" id="1.10.287.950">
    <property type="entry name" value="Methyl-accepting chemotaxis protein"/>
    <property type="match status" value="1"/>
</dbReference>
<dbReference type="EMBL" id="PYLZ01000003">
    <property type="protein sequence ID" value="PSW25577.1"/>
    <property type="molecule type" value="Genomic_DNA"/>
</dbReference>
<dbReference type="Proteomes" id="UP000240481">
    <property type="component" value="Unassembled WGS sequence"/>
</dbReference>
<dbReference type="OrthoDB" id="5675566at2"/>
<dbReference type="InterPro" id="IPR004090">
    <property type="entry name" value="Chemotax_Me-accpt_rcpt"/>
</dbReference>
<dbReference type="Pfam" id="PF08447">
    <property type="entry name" value="PAS_3"/>
    <property type="match status" value="1"/>
</dbReference>
<dbReference type="PANTHER" id="PTHR32089">
    <property type="entry name" value="METHYL-ACCEPTING CHEMOTAXIS PROTEIN MCPB"/>
    <property type="match status" value="1"/>
</dbReference>
<name>A0A0J8VF65_9GAMM</name>
<reference evidence="9 10" key="1">
    <citation type="submission" date="2018-01" db="EMBL/GenBank/DDBJ databases">
        <title>Whole genome sequencing of Histamine producing bacteria.</title>
        <authorList>
            <person name="Butler K."/>
        </authorList>
    </citation>
    <scope>NUCLEOTIDE SEQUENCE [LARGE SCALE GENOMIC DNA]</scope>
    <source>
        <strain evidence="9 10">DSM 24669</strain>
    </source>
</reference>
<dbReference type="GO" id="GO:0006935">
    <property type="term" value="P:chemotaxis"/>
    <property type="evidence" value="ECO:0007669"/>
    <property type="project" value="InterPro"/>
</dbReference>
<dbReference type="CDD" id="cd00130">
    <property type="entry name" value="PAS"/>
    <property type="match status" value="1"/>
</dbReference>
<comment type="caution">
    <text evidence="9">The sequence shown here is derived from an EMBL/GenBank/DDBJ whole genome shotgun (WGS) entry which is preliminary data.</text>
</comment>
<dbReference type="PRINTS" id="PR00260">
    <property type="entry name" value="CHEMTRNSDUCR"/>
</dbReference>
<keyword evidence="10" id="KW-1185">Reference proteome</keyword>
<keyword evidence="2" id="KW-1003">Cell membrane</keyword>
<dbReference type="CDD" id="cd11386">
    <property type="entry name" value="MCP_signal"/>
    <property type="match status" value="1"/>
</dbReference>
<evidence type="ECO:0000256" key="5">
    <source>
        <dbReference type="PROSITE-ProRule" id="PRU00284"/>
    </source>
</evidence>
<dbReference type="InterPro" id="IPR000014">
    <property type="entry name" value="PAS"/>
</dbReference>
<dbReference type="InterPro" id="IPR004089">
    <property type="entry name" value="MCPsignal_dom"/>
</dbReference>
<evidence type="ECO:0000256" key="6">
    <source>
        <dbReference type="SAM" id="Phobius"/>
    </source>
</evidence>
<proteinExistence type="inferred from homology"/>
<gene>
    <name evidence="9" type="ORF">C9I94_08020</name>
</gene>
<dbReference type="FunFam" id="1.10.287.950:FF:000001">
    <property type="entry name" value="Methyl-accepting chemotaxis sensory transducer"/>
    <property type="match status" value="1"/>
</dbReference>
<keyword evidence="6" id="KW-0812">Transmembrane</keyword>
<dbReference type="RefSeq" id="WP_048897600.1">
    <property type="nucleotide sequence ID" value="NZ_AP024853.1"/>
</dbReference>
<evidence type="ECO:0000259" key="7">
    <source>
        <dbReference type="PROSITE" id="PS50111"/>
    </source>
</evidence>
<dbReference type="InterPro" id="IPR035965">
    <property type="entry name" value="PAS-like_dom_sf"/>
</dbReference>
<feature type="transmembrane region" description="Helical" evidence="6">
    <location>
        <begin position="158"/>
        <end position="175"/>
    </location>
</feature>
<sequence length="527" mass="57702">MHQTTPLQDTRPQGKEREYSSSLNLISTTDPKSHITYTNQHFCDVAGYQAEEMYGEPHNLVRHPDMPKAAFAQLWQYVQSGKSWMGVVKNSCKNGDHYWVSAFVTPITDDKGQIVEYQSVRSRPLRDEINRASDIYSKLKQDQKAGVATRPRLRQGHLLNGLLVATLGLAAYQMFASDYSLASVGMMAISSLALGLSGIMGKRQAAINELAAKAYDNPLMEAVYTGRKDDYSAVELALRMRQAELRAIVGRASETSADILISAEDERANSQEIKTNLARQTQATEHVGVAMGQMSTSIREVAESAAQASELTSQAQSMSEDGQQRVQQTIDSVQALHSELDNSKQVINALSDSSRQIESILDVIGSIADQTNLLALNAAIEAARAGEAGRGFAVVADEVRSLAQKTQTSTEEIQTMITNLQQTAEQAVTAVERGGDLSEQCRAQALETGDQLSQINEMLNRVTDNSHQIAAAVEEQAGVSDDIGRNVEQINELSFATSSVSDRAVESTQRLVERLEGLSRLMKQFQR</sequence>